<protein>
    <recommendedName>
        <fullName evidence="2">Haemolysin XhlA</fullName>
    </recommendedName>
</protein>
<evidence type="ECO:0008006" key="2">
    <source>
        <dbReference type="Google" id="ProtNLM"/>
    </source>
</evidence>
<reference evidence="1" key="1">
    <citation type="submission" date="2019-02" db="EMBL/GenBank/DDBJ databases">
        <authorList>
            <person name="Gruber-Vodicka R. H."/>
            <person name="Seah K. B. B."/>
        </authorList>
    </citation>
    <scope>NUCLEOTIDE SEQUENCE</scope>
    <source>
        <strain evidence="1">BECK_BY7</strain>
    </source>
</reference>
<dbReference type="EMBL" id="CAADFN010000012">
    <property type="protein sequence ID" value="VFK14988.1"/>
    <property type="molecule type" value="Genomic_DNA"/>
</dbReference>
<dbReference type="AlphaFoldDB" id="A0A450WDC1"/>
<gene>
    <name evidence="1" type="ORF">BECKLFY1418C_GA0070996_101220</name>
</gene>
<proteinExistence type="predicted"/>
<sequence>MNGDGLTQALMVGGENRGSINGIKETIARIEVAMEKCNVRVAKLERRWLLLSALVGGACSQLVEFLRAGFGG</sequence>
<organism evidence="1">
    <name type="scientific">Candidatus Kentrum sp. LFY</name>
    <dbReference type="NCBI Taxonomy" id="2126342"/>
    <lineage>
        <taxon>Bacteria</taxon>
        <taxon>Pseudomonadati</taxon>
        <taxon>Pseudomonadota</taxon>
        <taxon>Gammaproteobacteria</taxon>
        <taxon>Candidatus Kentrum</taxon>
    </lineage>
</organism>
<accession>A0A450WDC1</accession>
<evidence type="ECO:0000313" key="1">
    <source>
        <dbReference type="EMBL" id="VFK14988.1"/>
    </source>
</evidence>
<name>A0A450WDC1_9GAMM</name>